<dbReference type="EMBL" id="LFIW01002369">
    <property type="protein sequence ID" value="KZL72547.1"/>
    <property type="molecule type" value="Genomic_DNA"/>
</dbReference>
<dbReference type="STRING" id="1573173.A0A161YI96"/>
<comment type="caution">
    <text evidence="4">The sequence shown here is derived from an EMBL/GenBank/DDBJ whole genome shotgun (WGS) entry which is preliminary data.</text>
</comment>
<dbReference type="PANTHER" id="PTHR43877">
    <property type="entry name" value="AMINOALKYLPHOSPHONATE N-ACETYLTRANSFERASE-RELATED-RELATED"/>
    <property type="match status" value="1"/>
</dbReference>
<dbReference type="InterPro" id="IPR016181">
    <property type="entry name" value="Acyl_CoA_acyltransferase"/>
</dbReference>
<keyword evidence="2" id="KW-0012">Acyltransferase</keyword>
<evidence type="ECO:0000313" key="5">
    <source>
        <dbReference type="Proteomes" id="UP000076584"/>
    </source>
</evidence>
<reference evidence="4 5" key="1">
    <citation type="submission" date="2015-06" db="EMBL/GenBank/DDBJ databases">
        <title>Survival trade-offs in plant roots during colonization by closely related pathogenic and mutualistic fungi.</title>
        <authorList>
            <person name="Hacquard S."/>
            <person name="Kracher B."/>
            <person name="Hiruma K."/>
            <person name="Weinman A."/>
            <person name="Muench P."/>
            <person name="Garrido Oter R."/>
            <person name="Ver Loren van Themaat E."/>
            <person name="Dallerey J.-F."/>
            <person name="Damm U."/>
            <person name="Henrissat B."/>
            <person name="Lespinet O."/>
            <person name="Thon M."/>
            <person name="Kemen E."/>
            <person name="McHardy A.C."/>
            <person name="Schulze-Lefert P."/>
            <person name="O'Connell R.J."/>
        </authorList>
    </citation>
    <scope>NUCLEOTIDE SEQUENCE [LARGE SCALE GENOMIC DNA]</scope>
    <source>
        <strain evidence="4 5">MAFF 238704</strain>
    </source>
</reference>
<dbReference type="Pfam" id="PF00583">
    <property type="entry name" value="Acetyltransf_1"/>
    <property type="match status" value="1"/>
</dbReference>
<proteinExistence type="predicted"/>
<evidence type="ECO:0000256" key="2">
    <source>
        <dbReference type="ARBA" id="ARBA00023315"/>
    </source>
</evidence>
<name>A0A161YI96_COLIC</name>
<dbReference type="Proteomes" id="UP000076584">
    <property type="component" value="Unassembled WGS sequence"/>
</dbReference>
<gene>
    <name evidence="4" type="ORF">CI238_09303</name>
</gene>
<dbReference type="InterPro" id="IPR000182">
    <property type="entry name" value="GNAT_dom"/>
</dbReference>
<accession>A0A161YI96</accession>
<organism evidence="4 5">
    <name type="scientific">Colletotrichum incanum</name>
    <name type="common">Soybean anthracnose fungus</name>
    <dbReference type="NCBI Taxonomy" id="1573173"/>
    <lineage>
        <taxon>Eukaryota</taxon>
        <taxon>Fungi</taxon>
        <taxon>Dikarya</taxon>
        <taxon>Ascomycota</taxon>
        <taxon>Pezizomycotina</taxon>
        <taxon>Sordariomycetes</taxon>
        <taxon>Hypocreomycetidae</taxon>
        <taxon>Glomerellales</taxon>
        <taxon>Glomerellaceae</taxon>
        <taxon>Colletotrichum</taxon>
        <taxon>Colletotrichum spaethianum species complex</taxon>
    </lineage>
</organism>
<sequence length="251" mass="27675">MTAALRSVRCVQKSLATRPLGFERNNSIRSSSSIIALKSQPVLSYANHTARIATISRQFSSLTPTTMAKPLDNQAGNRRTTTIRPASLADASEIAELGTHVFSVTFGHSVEPHELQAFLDESYSLEAIDKDLKDTNKDTILAIDSTGDVLGFAMLTRGSSEPCLAHLDGLVELQRIYLYPKAHGTGAGKLLADTLETMARDQGFKYIWLGVWEENYRAKKAYEKWGYKTCGTHDFVIGSVTQTDDIMVKKL</sequence>
<evidence type="ECO:0000259" key="3">
    <source>
        <dbReference type="PROSITE" id="PS51186"/>
    </source>
</evidence>
<dbReference type="CDD" id="cd04301">
    <property type="entry name" value="NAT_SF"/>
    <property type="match status" value="1"/>
</dbReference>
<keyword evidence="5" id="KW-1185">Reference proteome</keyword>
<dbReference type="InterPro" id="IPR050832">
    <property type="entry name" value="Bact_Acetyltransf"/>
</dbReference>
<feature type="domain" description="N-acetyltransferase" evidence="3">
    <location>
        <begin position="81"/>
        <end position="251"/>
    </location>
</feature>
<dbReference type="SUPFAM" id="SSF55729">
    <property type="entry name" value="Acyl-CoA N-acyltransferases (Nat)"/>
    <property type="match status" value="1"/>
</dbReference>
<dbReference type="GO" id="GO:0016747">
    <property type="term" value="F:acyltransferase activity, transferring groups other than amino-acyl groups"/>
    <property type="evidence" value="ECO:0007669"/>
    <property type="project" value="InterPro"/>
</dbReference>
<dbReference type="AlphaFoldDB" id="A0A161YI96"/>
<dbReference type="PROSITE" id="PS51186">
    <property type="entry name" value="GNAT"/>
    <property type="match status" value="1"/>
</dbReference>
<protein>
    <submittedName>
        <fullName evidence="4">Gnat family acetyltransferase</fullName>
    </submittedName>
</protein>
<evidence type="ECO:0000313" key="4">
    <source>
        <dbReference type="EMBL" id="KZL72547.1"/>
    </source>
</evidence>
<dbReference type="Gene3D" id="3.40.630.30">
    <property type="match status" value="1"/>
</dbReference>
<evidence type="ECO:0000256" key="1">
    <source>
        <dbReference type="ARBA" id="ARBA00022679"/>
    </source>
</evidence>
<keyword evidence="1 4" id="KW-0808">Transferase</keyword>